<dbReference type="Proteomes" id="UP000470384">
    <property type="component" value="Unassembled WGS sequence"/>
</dbReference>
<feature type="chain" id="PRO_5032562229" evidence="1">
    <location>
        <begin position="22"/>
        <end position="348"/>
    </location>
</feature>
<name>A0A845QCP3_9HYPH</name>
<dbReference type="EMBL" id="WXYQ01000006">
    <property type="protein sequence ID" value="NBG95930.1"/>
    <property type="molecule type" value="Genomic_DNA"/>
</dbReference>
<keyword evidence="4" id="KW-1185">Reference proteome</keyword>
<evidence type="ECO:0000259" key="2">
    <source>
        <dbReference type="Pfam" id="PF04069"/>
    </source>
</evidence>
<dbReference type="Pfam" id="PF04069">
    <property type="entry name" value="OpuAC"/>
    <property type="match status" value="1"/>
</dbReference>
<gene>
    <name evidence="3" type="ORF">GTQ45_09315</name>
</gene>
<dbReference type="Gene3D" id="3.10.105.10">
    <property type="entry name" value="Dipeptide-binding Protein, Domain 3"/>
    <property type="match status" value="1"/>
</dbReference>
<comment type="caution">
    <text evidence="3">The sequence shown here is derived from an EMBL/GenBank/DDBJ whole genome shotgun (WGS) entry which is preliminary data.</text>
</comment>
<dbReference type="CDD" id="cd13641">
    <property type="entry name" value="PBP2_HisX_like"/>
    <property type="match status" value="1"/>
</dbReference>
<protein>
    <submittedName>
        <fullName evidence="3">ABC transporter substrate-binding protein</fullName>
    </submittedName>
</protein>
<dbReference type="GO" id="GO:0043190">
    <property type="term" value="C:ATP-binding cassette (ABC) transporter complex"/>
    <property type="evidence" value="ECO:0007669"/>
    <property type="project" value="InterPro"/>
</dbReference>
<evidence type="ECO:0000313" key="4">
    <source>
        <dbReference type="Proteomes" id="UP000470384"/>
    </source>
</evidence>
<dbReference type="GO" id="GO:0022857">
    <property type="term" value="F:transmembrane transporter activity"/>
    <property type="evidence" value="ECO:0007669"/>
    <property type="project" value="InterPro"/>
</dbReference>
<dbReference type="InterPro" id="IPR007210">
    <property type="entry name" value="ABC_Gly_betaine_transp_sub-bd"/>
</dbReference>
<feature type="signal peptide" evidence="1">
    <location>
        <begin position="1"/>
        <end position="21"/>
    </location>
</feature>
<dbReference type="SUPFAM" id="SSF53850">
    <property type="entry name" value="Periplasmic binding protein-like II"/>
    <property type="match status" value="1"/>
</dbReference>
<proteinExistence type="predicted"/>
<keyword evidence="1" id="KW-0732">Signal</keyword>
<accession>A0A845QCP3</accession>
<dbReference type="Gene3D" id="3.40.190.100">
    <property type="entry name" value="Glycine betaine-binding periplasmic protein, domain 2"/>
    <property type="match status" value="1"/>
</dbReference>
<evidence type="ECO:0000313" key="3">
    <source>
        <dbReference type="EMBL" id="NBG95930.1"/>
    </source>
</evidence>
<sequence>MTHARLAAAATILTLFLSALAGPVPVRADTAASDAVCPLDRPVVLAGLDWDSARFHNAVAARILQDAYGCDTTAIAGATIPLTNGLARGDVDIMMEVWRNSLAEAWVKAAETGRVRDIGPNFPDAVQGWYVPRYVVEGPDAPAPDLKSVQDLANYTEVFRDREEPGKGRFYNCLAGWACEIVNTRKLEAYGLAGLYTNFKPGTGEALTAAVIAATRRKKPILFYHWTPSWLLGAIDAVKLEEPPFEPEAFDALRRPDAPLPKGVAYPVASVAIGVNSDFADAAPELISMLTAYETTSSLVAGALLAMEQDKLTAEEAADAFLKANAPLWQGWMPAPNAARLSAALGLN</sequence>
<dbReference type="OrthoDB" id="9786266at2"/>
<dbReference type="AlphaFoldDB" id="A0A845QCP3"/>
<evidence type="ECO:0000256" key="1">
    <source>
        <dbReference type="SAM" id="SignalP"/>
    </source>
</evidence>
<organism evidence="3 4">
    <name type="scientific">Pyruvatibacter mobilis</name>
    <dbReference type="NCBI Taxonomy" id="1712261"/>
    <lineage>
        <taxon>Bacteria</taxon>
        <taxon>Pseudomonadati</taxon>
        <taxon>Pseudomonadota</taxon>
        <taxon>Alphaproteobacteria</taxon>
        <taxon>Hyphomicrobiales</taxon>
        <taxon>Parvibaculaceae</taxon>
        <taxon>Pyruvatibacter</taxon>
    </lineage>
</organism>
<feature type="domain" description="ABC-type glycine betaine transport system substrate-binding" evidence="2">
    <location>
        <begin position="42"/>
        <end position="323"/>
    </location>
</feature>
<reference evidence="3 4" key="1">
    <citation type="journal article" date="2016" name="Int. J. Syst. Evol. Microbiol.">
        <title>Pyruvatibacter mobilis gen. nov., sp. nov., a marine bacterium from the culture broth of Picochlorum sp. 122.</title>
        <authorList>
            <person name="Wang G."/>
            <person name="Tang M."/>
            <person name="Wu H."/>
            <person name="Dai S."/>
            <person name="Li T."/>
            <person name="Chen C."/>
            <person name="He H."/>
            <person name="Fan J."/>
            <person name="Xiang W."/>
            <person name="Li X."/>
        </authorList>
    </citation>
    <scope>NUCLEOTIDE SEQUENCE [LARGE SCALE GENOMIC DNA]</scope>
    <source>
        <strain evidence="3 4">GYP-11</strain>
    </source>
</reference>